<accession>A0A0F7BZ89</accession>
<dbReference type="EMBL" id="CP011074">
    <property type="protein sequence ID" value="AKF93125.1"/>
    <property type="molecule type" value="Genomic_DNA"/>
</dbReference>
<sequence>MKGKIDYPITWIRKLDKATGNDRNFHLVSTNRNIEEMSLLSKIDKTGILQKDYSKICRNGEL</sequence>
<reference evidence="1" key="1">
    <citation type="submission" date="2015-03" db="EMBL/GenBank/DDBJ databases">
        <title>MIGS Cultured Bacterial/Archaeal sample from Brevibacillus laterosporus.</title>
        <authorList>
            <person name="Zeng D."/>
            <person name="Zhu L."/>
            <person name="Dong G."/>
            <person name="Ye W."/>
            <person name="Ren D."/>
            <person name="Wu L."/>
            <person name="Xu J."/>
            <person name="Li G."/>
            <person name="Guo L."/>
        </authorList>
    </citation>
    <scope>NUCLEOTIDE SEQUENCE</scope>
    <source>
        <strain evidence="1">B9</strain>
    </source>
</reference>
<protein>
    <submittedName>
        <fullName evidence="1">Uncharacterized protein</fullName>
    </submittedName>
</protein>
<evidence type="ECO:0000313" key="1">
    <source>
        <dbReference type="EMBL" id="AKF93125.1"/>
    </source>
</evidence>
<dbReference type="AlphaFoldDB" id="A0A0F7BZ89"/>
<name>A0A0F7BZ89_BRELA</name>
<gene>
    <name evidence="1" type="ORF">EX87_05265</name>
</gene>
<proteinExistence type="predicted"/>
<organism evidence="1">
    <name type="scientific">Brevibacillus laterosporus</name>
    <name type="common">Bacillus laterosporus</name>
    <dbReference type="NCBI Taxonomy" id="1465"/>
    <lineage>
        <taxon>Bacteria</taxon>
        <taxon>Bacillati</taxon>
        <taxon>Bacillota</taxon>
        <taxon>Bacilli</taxon>
        <taxon>Bacillales</taxon>
        <taxon>Paenibacillaceae</taxon>
        <taxon>Brevibacillus</taxon>
    </lineage>
</organism>